<dbReference type="EMBL" id="JFKE01000006">
    <property type="protein sequence ID" value="KAJ54740.1"/>
    <property type="molecule type" value="Genomic_DNA"/>
</dbReference>
<dbReference type="Gene3D" id="3.20.20.100">
    <property type="entry name" value="NADP-dependent oxidoreductase domain"/>
    <property type="match status" value="1"/>
</dbReference>
<feature type="domain" description="NADP-dependent oxidoreductase" evidence="2">
    <location>
        <begin position="20"/>
        <end position="321"/>
    </location>
</feature>
<comment type="caution">
    <text evidence="3">The sequence shown here is derived from an EMBL/GenBank/DDBJ whole genome shotgun (WGS) entry which is preliminary data.</text>
</comment>
<dbReference type="InterPro" id="IPR050523">
    <property type="entry name" value="AKR_Detox_Biosynth"/>
</dbReference>
<accession>A0A037ZIS7</accession>
<sequence length="333" mass="35765">MNDEMLIRPIGASGVEASAVGLGTWAIGGWMWGGADDAASIKAIQASLDAGLSLIDTAPAYGMGHSEQIVGQAIKGRRDQVVLATKCGLVWHTQKGNHFFDQQDKPVHRYLGADSIVHEVEQSLKRLGTDYLDLYITHWQDPTTPIDETLEALLQLKSAGKIRATGASNVTAEDLRAYVAAGQLDSIQEEFSMIHRKIEGELVPICADHGVSILSYSSLALGLLSGKIGPDRVFEGDDLRITDPRFSVENRTRVAALLDEVAPIAADHNATIAQTVIAWTLQQPGITFALCGARNPEQAAENAAAGRIRLTDQQVQTINEAAARHLTDIVTTG</sequence>
<evidence type="ECO:0000256" key="1">
    <source>
        <dbReference type="ARBA" id="ARBA00023002"/>
    </source>
</evidence>
<gene>
    <name evidence="3" type="ORF">ACMU_16630</name>
</gene>
<dbReference type="InterPro" id="IPR023210">
    <property type="entry name" value="NADP_OxRdtase_dom"/>
</dbReference>
<dbReference type="GO" id="GO:0016491">
    <property type="term" value="F:oxidoreductase activity"/>
    <property type="evidence" value="ECO:0007669"/>
    <property type="project" value="UniProtKB-KW"/>
</dbReference>
<dbReference type="RefSeq" id="WP_035260937.1">
    <property type="nucleotide sequence ID" value="NZ_JFKE01000006.1"/>
</dbReference>
<organism evidence="3 4">
    <name type="scientific">Actibacterium mucosum KCTC 23349</name>
    <dbReference type="NCBI Taxonomy" id="1454373"/>
    <lineage>
        <taxon>Bacteria</taxon>
        <taxon>Pseudomonadati</taxon>
        <taxon>Pseudomonadota</taxon>
        <taxon>Alphaproteobacteria</taxon>
        <taxon>Rhodobacterales</taxon>
        <taxon>Roseobacteraceae</taxon>
        <taxon>Actibacterium</taxon>
    </lineage>
</organism>
<dbReference type="OrthoDB" id="9803483at2"/>
<name>A0A037ZIS7_9RHOB</name>
<dbReference type="STRING" id="1454373.ACMU_16630"/>
<reference evidence="3 4" key="1">
    <citation type="submission" date="2014-03" db="EMBL/GenBank/DDBJ databases">
        <title>Draft Genome Sequence of Actibacterium mucosum KCTC 23349, a Marine Alphaproteobacterium with Complex Ionic Requirements Isolated from Mediterranean Seawater at Malvarrosa Beach, Valencia, Spain.</title>
        <authorList>
            <person name="Arahal D.R."/>
            <person name="Shao Z."/>
            <person name="Lai Q."/>
            <person name="Pujalte M.J."/>
        </authorList>
    </citation>
    <scope>NUCLEOTIDE SEQUENCE [LARGE SCALE GENOMIC DNA]</scope>
    <source>
        <strain evidence="3 4">KCTC 23349</strain>
    </source>
</reference>
<dbReference type="GO" id="GO:0005829">
    <property type="term" value="C:cytosol"/>
    <property type="evidence" value="ECO:0007669"/>
    <property type="project" value="TreeGrafter"/>
</dbReference>
<proteinExistence type="predicted"/>
<dbReference type="AlphaFoldDB" id="A0A037ZIS7"/>
<dbReference type="Pfam" id="PF00248">
    <property type="entry name" value="Aldo_ket_red"/>
    <property type="match status" value="1"/>
</dbReference>
<dbReference type="PANTHER" id="PTHR43364">
    <property type="entry name" value="NADH-SPECIFIC METHYLGLYOXAL REDUCTASE-RELATED"/>
    <property type="match status" value="1"/>
</dbReference>
<keyword evidence="4" id="KW-1185">Reference proteome</keyword>
<keyword evidence="1" id="KW-0560">Oxidoreductase</keyword>
<dbReference type="SUPFAM" id="SSF51430">
    <property type="entry name" value="NAD(P)-linked oxidoreductase"/>
    <property type="match status" value="1"/>
</dbReference>
<dbReference type="CDD" id="cd19149">
    <property type="entry name" value="AKR_AKR11B2"/>
    <property type="match status" value="1"/>
</dbReference>
<dbReference type="PANTHER" id="PTHR43364:SF4">
    <property type="entry name" value="NAD(P)-LINKED OXIDOREDUCTASE SUPERFAMILY PROTEIN"/>
    <property type="match status" value="1"/>
</dbReference>
<evidence type="ECO:0000313" key="4">
    <source>
        <dbReference type="Proteomes" id="UP000026249"/>
    </source>
</evidence>
<dbReference type="Proteomes" id="UP000026249">
    <property type="component" value="Unassembled WGS sequence"/>
</dbReference>
<dbReference type="InterPro" id="IPR036812">
    <property type="entry name" value="NAD(P)_OxRdtase_dom_sf"/>
</dbReference>
<dbReference type="FunFam" id="3.20.20.100:FF:000004">
    <property type="entry name" value="Oxidoreductase, aldo/keto reductase"/>
    <property type="match status" value="1"/>
</dbReference>
<protein>
    <submittedName>
        <fullName evidence="3">Aldo/keto reductase</fullName>
    </submittedName>
</protein>
<evidence type="ECO:0000259" key="2">
    <source>
        <dbReference type="Pfam" id="PF00248"/>
    </source>
</evidence>
<evidence type="ECO:0000313" key="3">
    <source>
        <dbReference type="EMBL" id="KAJ54740.1"/>
    </source>
</evidence>